<protein>
    <recommendedName>
        <fullName evidence="1">UPF0434 protein Ga0061064_1074</fullName>
    </recommendedName>
</protein>
<dbReference type="GO" id="GO:0005829">
    <property type="term" value="C:cytosol"/>
    <property type="evidence" value="ECO:0007669"/>
    <property type="project" value="TreeGrafter"/>
</dbReference>
<dbReference type="AlphaFoldDB" id="A0A0K6H263"/>
<evidence type="ECO:0000256" key="1">
    <source>
        <dbReference type="HAMAP-Rule" id="MF_01187"/>
    </source>
</evidence>
<sequence>MAVDERTLNILACPLCKGKLVWMATQSELICRGDRLAFPVRNDIPMLLSHEARELSREELEQMEQHKS</sequence>
<dbReference type="EMBL" id="CYHB01000002">
    <property type="protein sequence ID" value="CUA84985.1"/>
    <property type="molecule type" value="Genomic_DNA"/>
</dbReference>
<dbReference type="Gene3D" id="2.20.25.10">
    <property type="match status" value="1"/>
</dbReference>
<dbReference type="OrthoDB" id="9812205at2"/>
<name>A0A0K6H263_9GAMM</name>
<dbReference type="PANTHER" id="PTHR33505:SF4">
    <property type="entry name" value="PROTEIN PREY, MITOCHONDRIAL"/>
    <property type="match status" value="1"/>
</dbReference>
<dbReference type="FunFam" id="2.20.25.10:FF:000002">
    <property type="entry name" value="UPF0434 protein YcaR"/>
    <property type="match status" value="1"/>
</dbReference>
<organism evidence="2 3">
    <name type="scientific">Pseudidiomarina woesei</name>
    <dbReference type="NCBI Taxonomy" id="1381080"/>
    <lineage>
        <taxon>Bacteria</taxon>
        <taxon>Pseudomonadati</taxon>
        <taxon>Pseudomonadota</taxon>
        <taxon>Gammaproteobacteria</taxon>
        <taxon>Alteromonadales</taxon>
        <taxon>Idiomarinaceae</taxon>
        <taxon>Pseudidiomarina</taxon>
    </lineage>
</organism>
<dbReference type="RefSeq" id="WP_055438736.1">
    <property type="nucleotide sequence ID" value="NZ_CYHB01000002.1"/>
</dbReference>
<proteinExistence type="inferred from homology"/>
<evidence type="ECO:0000313" key="2">
    <source>
        <dbReference type="EMBL" id="CUA84985.1"/>
    </source>
</evidence>
<dbReference type="Pfam" id="PF03966">
    <property type="entry name" value="Trm112p"/>
    <property type="match status" value="1"/>
</dbReference>
<dbReference type="InterPro" id="IPR005651">
    <property type="entry name" value="Trm112-like"/>
</dbReference>
<evidence type="ECO:0000313" key="3">
    <source>
        <dbReference type="Proteomes" id="UP000182598"/>
    </source>
</evidence>
<comment type="similarity">
    <text evidence="1">Belongs to the UPF0434 family.</text>
</comment>
<dbReference type="SUPFAM" id="SSF158997">
    <property type="entry name" value="Trm112p-like"/>
    <property type="match status" value="1"/>
</dbReference>
<dbReference type="HAMAP" id="MF_01187">
    <property type="entry name" value="UPF0434"/>
    <property type="match status" value="1"/>
</dbReference>
<dbReference type="PANTHER" id="PTHR33505">
    <property type="entry name" value="ZGC:162634"/>
    <property type="match status" value="1"/>
</dbReference>
<dbReference type="Proteomes" id="UP000182598">
    <property type="component" value="Unassembled WGS sequence"/>
</dbReference>
<reference evidence="3" key="1">
    <citation type="submission" date="2015-08" db="EMBL/GenBank/DDBJ databases">
        <authorList>
            <person name="Varghese N."/>
        </authorList>
    </citation>
    <scope>NUCLEOTIDE SEQUENCE [LARGE SCALE GENOMIC DNA]</scope>
    <source>
        <strain evidence="3">DSM 27808</strain>
    </source>
</reference>
<accession>A0A0K6H263</accession>
<keyword evidence="3" id="KW-1185">Reference proteome</keyword>
<gene>
    <name evidence="2" type="ORF">Ga0061064_1074</name>
</gene>